<feature type="domain" description="UvrD-like helicase ATP-binding" evidence="16">
    <location>
        <begin position="25"/>
        <end position="384"/>
    </location>
</feature>
<feature type="region of interest" description="Disordered" evidence="15">
    <location>
        <begin position="897"/>
        <end position="926"/>
    </location>
</feature>
<dbReference type="AlphaFoldDB" id="A0AAU4K5Y2"/>
<dbReference type="SUPFAM" id="SSF52540">
    <property type="entry name" value="P-loop containing nucleoside triphosphate hydrolases"/>
    <property type="match status" value="1"/>
</dbReference>
<dbReference type="PANTHER" id="PTHR11070">
    <property type="entry name" value="UVRD / RECB / PCRA DNA HELICASE FAMILY MEMBER"/>
    <property type="match status" value="1"/>
</dbReference>
<feature type="domain" description="UvrD-like helicase C-terminal" evidence="17">
    <location>
        <begin position="385"/>
        <end position="704"/>
    </location>
</feature>
<evidence type="ECO:0000256" key="14">
    <source>
        <dbReference type="PROSITE-ProRule" id="PRU00560"/>
    </source>
</evidence>
<dbReference type="InterPro" id="IPR011335">
    <property type="entry name" value="Restrct_endonuc-II-like"/>
</dbReference>
<keyword evidence="10" id="KW-0413">Isomerase</keyword>
<dbReference type="PROSITE" id="PS51217">
    <property type="entry name" value="UVRD_HELICASE_CTER"/>
    <property type="match status" value="1"/>
</dbReference>
<evidence type="ECO:0000259" key="17">
    <source>
        <dbReference type="PROSITE" id="PS51217"/>
    </source>
</evidence>
<evidence type="ECO:0000256" key="5">
    <source>
        <dbReference type="ARBA" id="ARBA00022806"/>
    </source>
</evidence>
<dbReference type="Pfam" id="PF13361">
    <property type="entry name" value="UvrD_C"/>
    <property type="match status" value="2"/>
</dbReference>
<keyword evidence="3" id="KW-0227">DNA damage</keyword>
<dbReference type="InterPro" id="IPR014017">
    <property type="entry name" value="DNA_helicase_UvrD-like_C"/>
</dbReference>
<keyword evidence="9" id="KW-0234">DNA repair</keyword>
<dbReference type="GO" id="GO:0043138">
    <property type="term" value="F:3'-5' DNA helicase activity"/>
    <property type="evidence" value="ECO:0007669"/>
    <property type="project" value="UniProtKB-EC"/>
</dbReference>
<evidence type="ECO:0000256" key="10">
    <source>
        <dbReference type="ARBA" id="ARBA00023235"/>
    </source>
</evidence>
<dbReference type="Gene3D" id="3.90.320.10">
    <property type="match status" value="1"/>
</dbReference>
<evidence type="ECO:0000313" key="19">
    <source>
        <dbReference type="Proteomes" id="UP001432128"/>
    </source>
</evidence>
<dbReference type="EC" id="5.6.2.4" evidence="12"/>
<dbReference type="InterPro" id="IPR000212">
    <property type="entry name" value="DNA_helicase_UvrD/REP"/>
</dbReference>
<evidence type="ECO:0000256" key="11">
    <source>
        <dbReference type="ARBA" id="ARBA00034617"/>
    </source>
</evidence>
<evidence type="ECO:0000256" key="15">
    <source>
        <dbReference type="SAM" id="MobiDB-lite"/>
    </source>
</evidence>
<keyword evidence="7 14" id="KW-0067">ATP-binding</keyword>
<dbReference type="InterPro" id="IPR014016">
    <property type="entry name" value="UvrD-like_ATP-bd"/>
</dbReference>
<dbReference type="GO" id="GO:0004527">
    <property type="term" value="F:exonuclease activity"/>
    <property type="evidence" value="ECO:0007669"/>
    <property type="project" value="UniProtKB-KW"/>
</dbReference>
<dbReference type="InterPro" id="IPR038726">
    <property type="entry name" value="PDDEXK_AddAB-type"/>
</dbReference>
<dbReference type="InterPro" id="IPR011604">
    <property type="entry name" value="PDDEXK-like_dom_sf"/>
</dbReference>
<dbReference type="SUPFAM" id="SSF52980">
    <property type="entry name" value="Restriction endonuclease-like"/>
    <property type="match status" value="1"/>
</dbReference>
<evidence type="ECO:0000256" key="3">
    <source>
        <dbReference type="ARBA" id="ARBA00022763"/>
    </source>
</evidence>
<gene>
    <name evidence="18" type="ORF">OG579_06720</name>
</gene>
<dbReference type="GO" id="GO:0033202">
    <property type="term" value="C:DNA helicase complex"/>
    <property type="evidence" value="ECO:0007669"/>
    <property type="project" value="TreeGrafter"/>
</dbReference>
<dbReference type="InterPro" id="IPR027417">
    <property type="entry name" value="P-loop_NTPase"/>
</dbReference>
<dbReference type="GO" id="GO:0005524">
    <property type="term" value="F:ATP binding"/>
    <property type="evidence" value="ECO:0007669"/>
    <property type="project" value="UniProtKB-UniRule"/>
</dbReference>
<protein>
    <recommendedName>
        <fullName evidence="12">DNA 3'-5' helicase</fullName>
        <ecNumber evidence="12">5.6.2.4</ecNumber>
    </recommendedName>
</protein>
<proteinExistence type="predicted"/>
<dbReference type="Gene3D" id="3.40.50.300">
    <property type="entry name" value="P-loop containing nucleotide triphosphate hydrolases"/>
    <property type="match status" value="4"/>
</dbReference>
<evidence type="ECO:0000256" key="13">
    <source>
        <dbReference type="ARBA" id="ARBA00048988"/>
    </source>
</evidence>
<evidence type="ECO:0000313" key="18">
    <source>
        <dbReference type="EMBL" id="WUM21475.1"/>
    </source>
</evidence>
<dbReference type="Gene3D" id="1.10.486.10">
    <property type="entry name" value="PCRA, domain 4"/>
    <property type="match status" value="1"/>
</dbReference>
<name>A0AAU4K5Y2_9NOCA</name>
<dbReference type="GO" id="GO:0003677">
    <property type="term" value="F:DNA binding"/>
    <property type="evidence" value="ECO:0007669"/>
    <property type="project" value="UniProtKB-KW"/>
</dbReference>
<dbReference type="PROSITE" id="PS51198">
    <property type="entry name" value="UVRD_HELICASE_ATP_BIND"/>
    <property type="match status" value="1"/>
</dbReference>
<feature type="compositionally biased region" description="Basic and acidic residues" evidence="15">
    <location>
        <begin position="910"/>
        <end position="919"/>
    </location>
</feature>
<keyword evidence="19" id="KW-1185">Reference proteome</keyword>
<evidence type="ECO:0000256" key="6">
    <source>
        <dbReference type="ARBA" id="ARBA00022839"/>
    </source>
</evidence>
<dbReference type="KEGG" id="whr:OG579_06720"/>
<sequence>MTDATVSPISPRISARSLSAALGLPAPTDEQVAVIEAPMEPLLVVAGAGAGKTETMAARVVWLVANRMVSPDEIIGLTFTRKAAAELAARIRRRLAMLAASSAMIGWDPDGSMRTLLRSADPEVSTYHAYAGRLIADYGLLLPVEPAATLLSETELWQLAFGVVTGWSDDLETPKTPLGVTESVLKLYSDAAEHLVDPGDIDGFGMDLHQLIDTLPPGPRQRADPSKELRAIQEVILERHRFVPLVERLAATMREQNVLDFGSQMSLAARLVRDHPEVAHAERRAVRAVLLDEYQDTGHSQRVLLSTLFGRPLQAPPDTTSPDQDPTVTHASSIAVTAVGDPIQSIYGWRGASAANLPRFADDFPDSSGAPAQQMELLTSWRNPRTALELANRISEDLRAVGIPVSVLRPRDDAPDGAVDVAVHPTVVDERTWLADEISAEYTRAEEAGVSPPTTAILVRRNEDSAPLAAELESRGIPVEVVGIGGLLFVPEISDVVAMLRLMADPMAGTAAMRLLTGARWRLGAADLAALWRRARHLAAVEFAAVTGVVADLAALDDALDSALPTDAVDQAGLGDAIADPGDKAQYSAEGHRRIVEFAAMLDGLRRRIGQSLPDVVADVEATLGVGIETQIRARRMRGTITGREHLDAFAEHVSAYAERSSATLPGLLAFLESAAAIEKGLEPGAVEIAEDRVQILTVHAAKGLEWEVIAVPHLCTDIFPGGRSDGTWIGSARELPAALRGDLADASGVGFPRFDTSAVTDRKELETVIADHKQALRDRKLEEDRRLLYVALTRTQRRLLISGHHWTAKHDKPKGPSVFLTEIGEIVTELAAGPGAMAGMHLVEWAPDPADGAENPLSAHAMTASWPPDPLGDRRAQVRRGADLVLEALHDRGQPTLFDGGLEPVGSARGDEPADCDRSTSGSDADEFDADVLRREVDALLAERAAANSIDLEVVLPHHLSVSDLVELDRDEAAFARRLRRPMPFKPNRLARRGTAFHAWVERRYGATRLLDMDELPGAADETSDTDADLATLRDAFLASGWAARNPVEVEVPFETVIGDTVIRGRIDAVFAEPDGGAVVVDWKTGAQPDAAQATSVQIQLAAYRIAWAELSGIPIERVRAAFHYVRSGVTVEPDDLPDRRRLAQMIDGGDRRRDVMR</sequence>
<evidence type="ECO:0000256" key="4">
    <source>
        <dbReference type="ARBA" id="ARBA00022801"/>
    </source>
</evidence>
<reference evidence="18 19" key="1">
    <citation type="submission" date="2022-10" db="EMBL/GenBank/DDBJ databases">
        <title>The complete genomes of actinobacterial strains from the NBC collection.</title>
        <authorList>
            <person name="Joergensen T.S."/>
            <person name="Alvarez Arevalo M."/>
            <person name="Sterndorff E.B."/>
            <person name="Faurdal D."/>
            <person name="Vuksanovic O."/>
            <person name="Mourched A.-S."/>
            <person name="Charusanti P."/>
            <person name="Shaw S."/>
            <person name="Blin K."/>
            <person name="Weber T."/>
        </authorList>
    </citation>
    <scope>NUCLEOTIDE SEQUENCE [LARGE SCALE GENOMIC DNA]</scope>
    <source>
        <strain evidence="18 19">NBC_00319</strain>
    </source>
</reference>
<keyword evidence="5 14" id="KW-0347">Helicase</keyword>
<dbReference type="GO" id="GO:0000725">
    <property type="term" value="P:recombinational repair"/>
    <property type="evidence" value="ECO:0007669"/>
    <property type="project" value="TreeGrafter"/>
</dbReference>
<accession>A0AAU4K5Y2</accession>
<comment type="catalytic activity">
    <reaction evidence="13">
        <text>ATP + H2O = ADP + phosphate + H(+)</text>
        <dbReference type="Rhea" id="RHEA:13065"/>
        <dbReference type="ChEBI" id="CHEBI:15377"/>
        <dbReference type="ChEBI" id="CHEBI:15378"/>
        <dbReference type="ChEBI" id="CHEBI:30616"/>
        <dbReference type="ChEBI" id="CHEBI:43474"/>
        <dbReference type="ChEBI" id="CHEBI:456216"/>
        <dbReference type="EC" id="5.6.2.4"/>
    </reaction>
</comment>
<evidence type="ECO:0000256" key="8">
    <source>
        <dbReference type="ARBA" id="ARBA00023125"/>
    </source>
</evidence>
<dbReference type="RefSeq" id="WP_328858535.1">
    <property type="nucleotide sequence ID" value="NZ_CP108021.1"/>
</dbReference>
<dbReference type="GO" id="GO:0005829">
    <property type="term" value="C:cytosol"/>
    <property type="evidence" value="ECO:0007669"/>
    <property type="project" value="TreeGrafter"/>
</dbReference>
<evidence type="ECO:0000256" key="12">
    <source>
        <dbReference type="ARBA" id="ARBA00034808"/>
    </source>
</evidence>
<dbReference type="Proteomes" id="UP001432128">
    <property type="component" value="Chromosome"/>
</dbReference>
<evidence type="ECO:0000256" key="7">
    <source>
        <dbReference type="ARBA" id="ARBA00022840"/>
    </source>
</evidence>
<keyword evidence="2 14" id="KW-0547">Nucleotide-binding</keyword>
<evidence type="ECO:0000256" key="9">
    <source>
        <dbReference type="ARBA" id="ARBA00023204"/>
    </source>
</evidence>
<organism evidence="18 19">
    <name type="scientific">Williamsia herbipolensis</name>
    <dbReference type="NCBI Taxonomy" id="1603258"/>
    <lineage>
        <taxon>Bacteria</taxon>
        <taxon>Bacillati</taxon>
        <taxon>Actinomycetota</taxon>
        <taxon>Actinomycetes</taxon>
        <taxon>Mycobacteriales</taxon>
        <taxon>Nocardiaceae</taxon>
        <taxon>Williamsia</taxon>
    </lineage>
</organism>
<dbReference type="PANTHER" id="PTHR11070:SF55">
    <property type="entry name" value="DNA 3'-5' HELICASE"/>
    <property type="match status" value="1"/>
</dbReference>
<dbReference type="Pfam" id="PF12705">
    <property type="entry name" value="PDDEXK_1"/>
    <property type="match status" value="1"/>
</dbReference>
<evidence type="ECO:0000256" key="2">
    <source>
        <dbReference type="ARBA" id="ARBA00022741"/>
    </source>
</evidence>
<comment type="catalytic activity">
    <reaction evidence="11">
        <text>Couples ATP hydrolysis with the unwinding of duplex DNA by translocating in the 3'-5' direction.</text>
        <dbReference type="EC" id="5.6.2.4"/>
    </reaction>
</comment>
<evidence type="ECO:0000256" key="1">
    <source>
        <dbReference type="ARBA" id="ARBA00022722"/>
    </source>
</evidence>
<keyword evidence="4 14" id="KW-0378">Hydrolase</keyword>
<keyword evidence="6" id="KW-0269">Exonuclease</keyword>
<evidence type="ECO:0000259" key="16">
    <source>
        <dbReference type="PROSITE" id="PS51198"/>
    </source>
</evidence>
<keyword evidence="8" id="KW-0238">DNA-binding</keyword>
<feature type="binding site" evidence="14">
    <location>
        <begin position="46"/>
        <end position="53"/>
    </location>
    <ligand>
        <name>ATP</name>
        <dbReference type="ChEBI" id="CHEBI:30616"/>
    </ligand>
</feature>
<dbReference type="Pfam" id="PF00580">
    <property type="entry name" value="UvrD-helicase"/>
    <property type="match status" value="1"/>
</dbReference>
<dbReference type="EMBL" id="CP108021">
    <property type="protein sequence ID" value="WUM21475.1"/>
    <property type="molecule type" value="Genomic_DNA"/>
</dbReference>
<dbReference type="CDD" id="cd17932">
    <property type="entry name" value="DEXQc_UvrD"/>
    <property type="match status" value="1"/>
</dbReference>
<keyword evidence="1" id="KW-0540">Nuclease</keyword>